<dbReference type="InterPro" id="IPR018967">
    <property type="entry name" value="FeS-contain_CDGSH-typ"/>
</dbReference>
<dbReference type="RefSeq" id="WP_188312475.1">
    <property type="nucleotide sequence ID" value="NZ_JABTCG010000001.1"/>
</dbReference>
<organism evidence="6 7">
    <name type="scientific">Maribacter arenosus</name>
    <dbReference type="NCBI Taxonomy" id="1854708"/>
    <lineage>
        <taxon>Bacteria</taxon>
        <taxon>Pseudomonadati</taxon>
        <taxon>Bacteroidota</taxon>
        <taxon>Flavobacteriia</taxon>
        <taxon>Flavobacteriales</taxon>
        <taxon>Flavobacteriaceae</taxon>
        <taxon>Maribacter</taxon>
    </lineage>
</organism>
<evidence type="ECO:0000313" key="7">
    <source>
        <dbReference type="Proteomes" id="UP000598350"/>
    </source>
</evidence>
<dbReference type="Proteomes" id="UP000598350">
    <property type="component" value="Unassembled WGS sequence"/>
</dbReference>
<dbReference type="InterPro" id="IPR042216">
    <property type="entry name" value="MitoNEET_CISD"/>
</dbReference>
<dbReference type="InterPro" id="IPR010693">
    <property type="entry name" value="Divergent_4Fe-4S_mono-cluster"/>
</dbReference>
<evidence type="ECO:0000256" key="4">
    <source>
        <dbReference type="ARBA" id="ARBA00023014"/>
    </source>
</evidence>
<evidence type="ECO:0000256" key="3">
    <source>
        <dbReference type="ARBA" id="ARBA00023004"/>
    </source>
</evidence>
<keyword evidence="2" id="KW-0479">Metal-binding</keyword>
<evidence type="ECO:0000256" key="1">
    <source>
        <dbReference type="ARBA" id="ARBA00022714"/>
    </source>
</evidence>
<dbReference type="Gene3D" id="3.40.5.90">
    <property type="entry name" value="CDGSH iron-sulfur domain, mitoNEET-type"/>
    <property type="match status" value="1"/>
</dbReference>
<name>A0ABR7V8Z4_9FLAO</name>
<reference evidence="6 7" key="1">
    <citation type="submission" date="2020-05" db="EMBL/GenBank/DDBJ databases">
        <title>The draft genome sequence of Maribacter arenosus CAU 1321.</title>
        <authorList>
            <person name="Mu L."/>
        </authorList>
    </citation>
    <scope>NUCLEOTIDE SEQUENCE [LARGE SCALE GENOMIC DNA]</scope>
    <source>
        <strain evidence="6 7">CAU 1321</strain>
    </source>
</reference>
<gene>
    <name evidence="6" type="ORF">HPE63_01590</name>
</gene>
<accession>A0ABR7V8Z4</accession>
<comment type="caution">
    <text evidence="6">The sequence shown here is derived from an EMBL/GenBank/DDBJ whole genome shotgun (WGS) entry which is preliminary data.</text>
</comment>
<proteinExistence type="predicted"/>
<dbReference type="Pfam" id="PF09360">
    <property type="entry name" value="zf-CDGSH"/>
    <property type="match status" value="1"/>
</dbReference>
<dbReference type="Pfam" id="PF06902">
    <property type="entry name" value="Fer4_19"/>
    <property type="match status" value="1"/>
</dbReference>
<evidence type="ECO:0000259" key="5">
    <source>
        <dbReference type="SMART" id="SM00704"/>
    </source>
</evidence>
<dbReference type="SMART" id="SM00704">
    <property type="entry name" value="ZnF_CDGSH"/>
    <property type="match status" value="1"/>
</dbReference>
<evidence type="ECO:0000256" key="2">
    <source>
        <dbReference type="ARBA" id="ARBA00022723"/>
    </source>
</evidence>
<sequence>MEKEIIKEYPLENLTIIWKPEKCIHSGICVKKLPRVYNPREKPWIKQHNASEQELIAQIDECPSGALTYRIKGEIETNKNNIPMTTVKCKPNGPLLVEGKLVITDNEGVEHVKENITAFCRCGASNNKPFCDGTHNKVGWKDS</sequence>
<keyword evidence="3" id="KW-0408">Iron</keyword>
<keyword evidence="1" id="KW-0001">2Fe-2S</keyword>
<dbReference type="EMBL" id="JABTCG010000001">
    <property type="protein sequence ID" value="MBD0849346.1"/>
    <property type="molecule type" value="Genomic_DNA"/>
</dbReference>
<keyword evidence="4" id="KW-0411">Iron-sulfur</keyword>
<keyword evidence="7" id="KW-1185">Reference proteome</keyword>
<feature type="domain" description="Iron-binding zinc finger CDGSH type" evidence="5">
    <location>
        <begin position="107"/>
        <end position="141"/>
    </location>
</feature>
<protein>
    <submittedName>
        <fullName evidence="6">(4Fe-4S)-binding protein</fullName>
    </submittedName>
</protein>
<evidence type="ECO:0000313" key="6">
    <source>
        <dbReference type="EMBL" id="MBD0849346.1"/>
    </source>
</evidence>